<comment type="caution">
    <text evidence="1">The sequence shown here is derived from an EMBL/GenBank/DDBJ whole genome shotgun (WGS) entry which is preliminary data.</text>
</comment>
<name>A0ABN7W6B3_GIGMA</name>
<dbReference type="Proteomes" id="UP000789901">
    <property type="component" value="Unassembled WGS sequence"/>
</dbReference>
<sequence length="341" mass="39909">MEYLPITEKLIQVRTLLKIGPNFVFYDGDIKIVKSLETSIDWIKIAWIEDEKLKLKFHKENDQKWNELVSHYAPSIPLSYLPYLFLLSNVSYESSEFCNVTTKFSSIIISKAKVNLDKTNMIMILLKKLRQCEVVFAGVIIEKYNNIRTQANDKEAFDEQILKDVTSNPFQCQIFTSIINKDNCIYSLRIEYIDKDTPTFVIHYIGYPERFIFEQRNHDIKITKKKCEEMTKEKIDDRQSYKCNIDQFFNHSSKLGICVIEGPLESNNYDMHESKMVTGIHFPPENSACTFFHSLDNCHNVENNINEISPSKIICNIIDIKGNNSCMLEVKWEKQQPAYIF</sequence>
<keyword evidence="2" id="KW-1185">Reference proteome</keyword>
<evidence type="ECO:0000313" key="2">
    <source>
        <dbReference type="Proteomes" id="UP000789901"/>
    </source>
</evidence>
<gene>
    <name evidence="1" type="ORF">GMARGA_LOCUS26599</name>
</gene>
<accession>A0ABN7W6B3</accession>
<proteinExistence type="predicted"/>
<organism evidence="1 2">
    <name type="scientific">Gigaspora margarita</name>
    <dbReference type="NCBI Taxonomy" id="4874"/>
    <lineage>
        <taxon>Eukaryota</taxon>
        <taxon>Fungi</taxon>
        <taxon>Fungi incertae sedis</taxon>
        <taxon>Mucoromycota</taxon>
        <taxon>Glomeromycotina</taxon>
        <taxon>Glomeromycetes</taxon>
        <taxon>Diversisporales</taxon>
        <taxon>Gigasporaceae</taxon>
        <taxon>Gigaspora</taxon>
    </lineage>
</organism>
<protein>
    <submittedName>
        <fullName evidence="1">40901_t:CDS:1</fullName>
    </submittedName>
</protein>
<evidence type="ECO:0000313" key="1">
    <source>
        <dbReference type="EMBL" id="CAG8816635.1"/>
    </source>
</evidence>
<dbReference type="EMBL" id="CAJVQB010031254">
    <property type="protein sequence ID" value="CAG8816635.1"/>
    <property type="molecule type" value="Genomic_DNA"/>
</dbReference>
<reference evidence="1 2" key="1">
    <citation type="submission" date="2021-06" db="EMBL/GenBank/DDBJ databases">
        <authorList>
            <person name="Kallberg Y."/>
            <person name="Tangrot J."/>
            <person name="Rosling A."/>
        </authorList>
    </citation>
    <scope>NUCLEOTIDE SEQUENCE [LARGE SCALE GENOMIC DNA]</scope>
    <source>
        <strain evidence="1 2">120-4 pot B 10/14</strain>
    </source>
</reference>